<keyword evidence="2" id="KW-1185">Reference proteome</keyword>
<evidence type="ECO:0008006" key="3">
    <source>
        <dbReference type="Google" id="ProtNLM"/>
    </source>
</evidence>
<proteinExistence type="predicted"/>
<organism evidence="1 2">
    <name type="scientific">Arenimonas metalli CF5-1</name>
    <dbReference type="NCBI Taxonomy" id="1384056"/>
    <lineage>
        <taxon>Bacteria</taxon>
        <taxon>Pseudomonadati</taxon>
        <taxon>Pseudomonadota</taxon>
        <taxon>Gammaproteobacteria</taxon>
        <taxon>Lysobacterales</taxon>
        <taxon>Lysobacteraceae</taxon>
        <taxon>Arenimonas</taxon>
    </lineage>
</organism>
<dbReference type="InterPro" id="IPR024787">
    <property type="entry name" value="EcsC"/>
</dbReference>
<protein>
    <recommendedName>
        <fullName evidence="3">Peptidase</fullName>
    </recommendedName>
</protein>
<name>A0A091AZP4_9GAMM</name>
<dbReference type="PANTHER" id="PTHR41260:SF1">
    <property type="entry name" value="PROTEIN ECSC"/>
    <property type="match status" value="1"/>
</dbReference>
<dbReference type="PATRIC" id="fig|1384056.3.peg.1745"/>
<gene>
    <name evidence="1" type="ORF">N787_12080</name>
</gene>
<sequence>MGLMGALVRSLAPADLADLARAKALLESPSLAIQLANAVGSPVEYLLTTKLPRAASGLVDRAARRAVEAGYKAATWTLGGDRTGTRASERMHKVAVVGSGAVGGFFGLPGLLVELPVTTATMLRSIADIARSEGESPTDVATRLACIEVLALGGSRRDDDGAETGYFATRAALAQQVSAVSGHLAQQVAAGGAPAVLRVIHAVASRFSIPVSQKALAQAAPFVGAASGAALNYVFISHFQKAARGHFIIRRLERAYGPALVRARYLALE</sequence>
<evidence type="ECO:0000313" key="1">
    <source>
        <dbReference type="EMBL" id="KFN45793.1"/>
    </source>
</evidence>
<dbReference type="AlphaFoldDB" id="A0A091AZP4"/>
<dbReference type="STRING" id="1384056.N787_12080"/>
<dbReference type="EMBL" id="AVCK01000023">
    <property type="protein sequence ID" value="KFN45793.1"/>
    <property type="molecule type" value="Genomic_DNA"/>
</dbReference>
<dbReference type="eggNOG" id="ENOG502Z7KX">
    <property type="taxonomic scope" value="Bacteria"/>
</dbReference>
<dbReference type="Proteomes" id="UP000029393">
    <property type="component" value="Unassembled WGS sequence"/>
</dbReference>
<evidence type="ECO:0000313" key="2">
    <source>
        <dbReference type="Proteomes" id="UP000029393"/>
    </source>
</evidence>
<dbReference type="PANTHER" id="PTHR41260">
    <property type="entry name" value="PROTEIN ECSC"/>
    <property type="match status" value="1"/>
</dbReference>
<reference evidence="1 2" key="1">
    <citation type="submission" date="2013-09" db="EMBL/GenBank/DDBJ databases">
        <title>Genome sequencing of Arenimonas metalli.</title>
        <authorList>
            <person name="Chen F."/>
            <person name="Wang G."/>
        </authorList>
    </citation>
    <scope>NUCLEOTIDE SEQUENCE [LARGE SCALE GENOMIC DNA]</scope>
    <source>
        <strain evidence="1 2">CF5-1</strain>
    </source>
</reference>
<comment type="caution">
    <text evidence="1">The sequence shown here is derived from an EMBL/GenBank/DDBJ whole genome shotgun (WGS) entry which is preliminary data.</text>
</comment>
<dbReference type="Pfam" id="PF12787">
    <property type="entry name" value="EcsC"/>
    <property type="match status" value="1"/>
</dbReference>
<accession>A0A091AZP4</accession>